<organism evidence="3 4">
    <name type="scientific">Clostridium sulfidigenes</name>
    <dbReference type="NCBI Taxonomy" id="318464"/>
    <lineage>
        <taxon>Bacteria</taxon>
        <taxon>Bacillati</taxon>
        <taxon>Bacillota</taxon>
        <taxon>Clostridia</taxon>
        <taxon>Eubacteriales</taxon>
        <taxon>Clostridiaceae</taxon>
        <taxon>Clostridium</taxon>
    </lineage>
</organism>
<comment type="caution">
    <text evidence="3">The sequence shown here is derived from an EMBL/GenBank/DDBJ whole genome shotgun (WGS) entry which is preliminary data.</text>
</comment>
<evidence type="ECO:0000313" key="4">
    <source>
        <dbReference type="Proteomes" id="UP000768462"/>
    </source>
</evidence>
<gene>
    <name evidence="3" type="ORF">E7215_16150</name>
</gene>
<dbReference type="InterPro" id="IPR018711">
    <property type="entry name" value="NAGPA"/>
</dbReference>
<dbReference type="GO" id="GO:0016798">
    <property type="term" value="F:hydrolase activity, acting on glycosyl bonds"/>
    <property type="evidence" value="ECO:0007669"/>
    <property type="project" value="UniProtKB-KW"/>
</dbReference>
<evidence type="ECO:0000259" key="2">
    <source>
        <dbReference type="Pfam" id="PF09992"/>
    </source>
</evidence>
<sequence>MNERNSKLLSNLAVGKIIIIILSAILIGIVLFLVASLYNYTELNSEVISQIELDEFPSDTYIKIDNETGIRRYGSPTMMITIEPIVKTNPNLRYWITTVKIKNQSQLNSAFSGDSFSLNIKEKTSSIANRHNAILAINGAASGFNTSGYVIRDGVVYRGTDLDCAPLVIDKEGNFKIYEYGKKNAEELLSLGARHTYDFGPDLIKDGNIVEYGDTWYKEDVQPRTAIGQKGPLEYVIIVVDGRSTKSQGMSCYDLAIEFQKIGCNFAYNLDGGGSSTLYFNGEVINKPSDFNGERNISDILYFIN</sequence>
<reference evidence="3" key="1">
    <citation type="submission" date="2019-04" db="EMBL/GenBank/DDBJ databases">
        <title>Evolution of Biomass-Degrading Anaerobic Consortia Revealed by Metagenomics.</title>
        <authorList>
            <person name="Peng X."/>
        </authorList>
    </citation>
    <scope>NUCLEOTIDE SEQUENCE</scope>
    <source>
        <strain evidence="3">SIG254</strain>
    </source>
</reference>
<feature type="domain" description="Phosphodiester glycosidase" evidence="2">
    <location>
        <begin position="132"/>
        <end position="303"/>
    </location>
</feature>
<dbReference type="Pfam" id="PF09992">
    <property type="entry name" value="NAGPA"/>
    <property type="match status" value="1"/>
</dbReference>
<keyword evidence="1" id="KW-0472">Membrane</keyword>
<proteinExistence type="predicted"/>
<dbReference type="AlphaFoldDB" id="A0A927WGC2"/>
<keyword evidence="3" id="KW-0378">Hydrolase</keyword>
<keyword evidence="1" id="KW-0812">Transmembrane</keyword>
<dbReference type="PANTHER" id="PTHR40446">
    <property type="entry name" value="N-ACETYLGLUCOSAMINE-1-PHOSPHODIESTER ALPHA-N-ACETYLGLUCOSAMINIDASE"/>
    <property type="match status" value="1"/>
</dbReference>
<dbReference type="EMBL" id="SVCM01000189">
    <property type="protein sequence ID" value="MBE6061674.1"/>
    <property type="molecule type" value="Genomic_DNA"/>
</dbReference>
<dbReference type="PANTHER" id="PTHR40446:SF2">
    <property type="entry name" value="N-ACETYLGLUCOSAMINE-1-PHOSPHODIESTER ALPHA-N-ACETYLGLUCOSAMINIDASE"/>
    <property type="match status" value="1"/>
</dbReference>
<accession>A0A927WGC2</accession>
<evidence type="ECO:0000313" key="3">
    <source>
        <dbReference type="EMBL" id="MBE6061674.1"/>
    </source>
</evidence>
<protein>
    <submittedName>
        <fullName evidence="3">Phosphodiester glycosidase family protein</fullName>
    </submittedName>
</protein>
<dbReference type="Proteomes" id="UP000768462">
    <property type="component" value="Unassembled WGS sequence"/>
</dbReference>
<keyword evidence="3" id="KW-0326">Glycosidase</keyword>
<keyword evidence="1" id="KW-1133">Transmembrane helix</keyword>
<name>A0A927WGC2_9CLOT</name>
<evidence type="ECO:0000256" key="1">
    <source>
        <dbReference type="SAM" id="Phobius"/>
    </source>
</evidence>
<feature type="transmembrane region" description="Helical" evidence="1">
    <location>
        <begin position="12"/>
        <end position="38"/>
    </location>
</feature>